<dbReference type="RefSeq" id="WP_253566579.1">
    <property type="nucleotide sequence ID" value="NZ_JAMZEK010000002.1"/>
</dbReference>
<protein>
    <recommendedName>
        <fullName evidence="4">Tetratricopeptide repeat protein</fullName>
    </recommendedName>
</protein>
<keyword evidence="3" id="KW-1185">Reference proteome</keyword>
<gene>
    <name evidence="2" type="ORF">NC595_11585</name>
</gene>
<accession>A0ABT1FES1</accession>
<comment type="caution">
    <text evidence="2">The sequence shown here is derived from an EMBL/GenBank/DDBJ whole genome shotgun (WGS) entry which is preliminary data.</text>
</comment>
<dbReference type="Gene3D" id="1.25.40.10">
    <property type="entry name" value="Tetratricopeptide repeat domain"/>
    <property type="match status" value="1"/>
</dbReference>
<evidence type="ECO:0000313" key="2">
    <source>
        <dbReference type="EMBL" id="MCP1374702.1"/>
    </source>
</evidence>
<proteinExistence type="predicted"/>
<name>A0ABT1FES1_9GAMM</name>
<evidence type="ECO:0008006" key="4">
    <source>
        <dbReference type="Google" id="ProtNLM"/>
    </source>
</evidence>
<dbReference type="Proteomes" id="UP001204615">
    <property type="component" value="Unassembled WGS sequence"/>
</dbReference>
<feature type="region of interest" description="Disordered" evidence="1">
    <location>
        <begin position="1"/>
        <end position="38"/>
    </location>
</feature>
<sequence>MPRGRASSSKRRKSTGKSELPSLGQLERMLAGPDGAPESAADRAMELVYQAWDASSPAKRVALARRALEIDPTCVDARLLLAHQARTPEQVVAALEEVVDLATSALGTSVFSHSRGEFWAVHETRPFMRAKLDLAQALWSFGDRALAVRHAWELIELNESDNQGVRLLLVTWLLHMRDVAGARALFERFPEDGLAHTRWSCALAAFMEGGSGERADQLVRAAADENPHVVPLLLGREPLPDSSPMYMGIGDRDEAVAYVQQSLALWCEVDGALRWLAELWPVGSIRGQAGQPG</sequence>
<dbReference type="EMBL" id="JAMZEK010000002">
    <property type="protein sequence ID" value="MCP1374702.1"/>
    <property type="molecule type" value="Genomic_DNA"/>
</dbReference>
<dbReference type="InterPro" id="IPR011990">
    <property type="entry name" value="TPR-like_helical_dom_sf"/>
</dbReference>
<evidence type="ECO:0000256" key="1">
    <source>
        <dbReference type="SAM" id="MobiDB-lite"/>
    </source>
</evidence>
<organism evidence="2 3">
    <name type="scientific">Dyella lutea</name>
    <dbReference type="NCBI Taxonomy" id="2950441"/>
    <lineage>
        <taxon>Bacteria</taxon>
        <taxon>Pseudomonadati</taxon>
        <taxon>Pseudomonadota</taxon>
        <taxon>Gammaproteobacteria</taxon>
        <taxon>Lysobacterales</taxon>
        <taxon>Rhodanobacteraceae</taxon>
        <taxon>Dyella</taxon>
    </lineage>
</organism>
<reference evidence="2 3" key="1">
    <citation type="submission" date="2022-06" db="EMBL/GenBank/DDBJ databases">
        <title>Dyella sp. Sa strain:Sa Genome sequencing.</title>
        <authorList>
            <person name="Park S."/>
        </authorList>
    </citation>
    <scope>NUCLEOTIDE SEQUENCE [LARGE SCALE GENOMIC DNA]</scope>
    <source>
        <strain evidence="2 3">Sa</strain>
    </source>
</reference>
<evidence type="ECO:0000313" key="3">
    <source>
        <dbReference type="Proteomes" id="UP001204615"/>
    </source>
</evidence>